<dbReference type="InterPro" id="IPR016461">
    <property type="entry name" value="COMT-like"/>
</dbReference>
<sequence length="544" mass="58202">MNLPVAPARLPAADLDRVRRAAARAAAQDTDAALADLLPDLTDAERADLARHVVFDHTAVLVFPDSLDGLCEELRRCGLRPGPVTPSVIVRERLERRYGAVVHDVPVAITHVTAGERSVEVFALPVPPDSPLQAVAADERAAEHEAHHAFATTAPGQVVPAGLRALLQERGGAVPDGGGYNGHENVTVLYYRTRAHRRFELRLPGRQDPLPDPASALLTTLTGAWATQAVATMAELRLADHLAAKPGLGADPLADLTGTDPDALRRLLRYLTVLGLLSCADGTYHVTAVGERLRTGTEFSLHPLALLYGGPFYDSFAGLTHAVRTGQDTFTLRYGQHHFDHFADRPALDALFHRAMAASAEMITPVPHLVDFSTARRVVDVGGGKGALLGRLLSAHPHLEGVLLERPTALEAARAELTAAGVGARCSFVAGDFTAAVPEGGDVYLLSRILHDWDDDRCLTILATCAAAMRPGARLLVVERLLPLPEGTPSPAVAWDVHMLCNVGGRERHESHYRDLLTRAGFTPGACRALPLSGFLIEAVRAEG</sequence>
<keyword evidence="2" id="KW-0808">Transferase</keyword>
<dbReference type="PROSITE" id="PS51683">
    <property type="entry name" value="SAM_OMT_II"/>
    <property type="match status" value="1"/>
</dbReference>
<dbReference type="GO" id="GO:0008168">
    <property type="term" value="F:methyltransferase activity"/>
    <property type="evidence" value="ECO:0007669"/>
    <property type="project" value="UniProtKB-KW"/>
</dbReference>
<keyword evidence="1 6" id="KW-0489">Methyltransferase</keyword>
<dbReference type="GO" id="GO:0032259">
    <property type="term" value="P:methylation"/>
    <property type="evidence" value="ECO:0007669"/>
    <property type="project" value="UniProtKB-KW"/>
</dbReference>
<feature type="domain" description="O-methyltransferase dimerisation" evidence="5">
    <location>
        <begin position="220"/>
        <end position="293"/>
    </location>
</feature>
<keyword evidence="3" id="KW-0949">S-adenosyl-L-methionine</keyword>
<dbReference type="Proteomes" id="UP001180489">
    <property type="component" value="Unassembled WGS sequence"/>
</dbReference>
<dbReference type="InterPro" id="IPR029063">
    <property type="entry name" value="SAM-dependent_MTases_sf"/>
</dbReference>
<evidence type="ECO:0000256" key="3">
    <source>
        <dbReference type="ARBA" id="ARBA00022691"/>
    </source>
</evidence>
<evidence type="ECO:0000313" key="7">
    <source>
        <dbReference type="Proteomes" id="UP001180489"/>
    </source>
</evidence>
<dbReference type="Gene3D" id="1.10.10.10">
    <property type="entry name" value="Winged helix-like DNA-binding domain superfamily/Winged helix DNA-binding domain"/>
    <property type="match status" value="1"/>
</dbReference>
<evidence type="ECO:0000259" key="4">
    <source>
        <dbReference type="Pfam" id="PF00891"/>
    </source>
</evidence>
<dbReference type="SUPFAM" id="SSF53335">
    <property type="entry name" value="S-adenosyl-L-methionine-dependent methyltransferases"/>
    <property type="match status" value="1"/>
</dbReference>
<dbReference type="PANTHER" id="PTHR43712">
    <property type="entry name" value="PUTATIVE (AFU_ORTHOLOGUE AFUA_4G14580)-RELATED"/>
    <property type="match status" value="1"/>
</dbReference>
<dbReference type="Pfam" id="PF08100">
    <property type="entry name" value="Dimerisation"/>
    <property type="match status" value="1"/>
</dbReference>
<organism evidence="6 7">
    <name type="scientific">Streptomyces hintoniae</name>
    <dbReference type="NCBI Taxonomy" id="3075521"/>
    <lineage>
        <taxon>Bacteria</taxon>
        <taxon>Bacillati</taxon>
        <taxon>Actinomycetota</taxon>
        <taxon>Actinomycetes</taxon>
        <taxon>Kitasatosporales</taxon>
        <taxon>Streptomycetaceae</taxon>
        <taxon>Streptomyces</taxon>
    </lineage>
</organism>
<dbReference type="EMBL" id="JAVRFF010000003">
    <property type="protein sequence ID" value="MDT0471194.1"/>
    <property type="molecule type" value="Genomic_DNA"/>
</dbReference>
<dbReference type="CDD" id="cd02440">
    <property type="entry name" value="AdoMet_MTases"/>
    <property type="match status" value="1"/>
</dbReference>
<proteinExistence type="predicted"/>
<reference evidence="6" key="1">
    <citation type="submission" date="2024-05" db="EMBL/GenBank/DDBJ databases">
        <title>30 novel species of actinomycetes from the DSMZ collection.</title>
        <authorList>
            <person name="Nouioui I."/>
        </authorList>
    </citation>
    <scope>NUCLEOTIDE SEQUENCE</scope>
    <source>
        <strain evidence="6">DSM 41014</strain>
    </source>
</reference>
<dbReference type="InterPro" id="IPR001077">
    <property type="entry name" value="COMT_C"/>
</dbReference>
<evidence type="ECO:0000256" key="2">
    <source>
        <dbReference type="ARBA" id="ARBA00022679"/>
    </source>
</evidence>
<dbReference type="Gene3D" id="1.10.287.1350">
    <property type="match status" value="1"/>
</dbReference>
<dbReference type="SUPFAM" id="SSF46785">
    <property type="entry name" value="Winged helix' DNA-binding domain"/>
    <property type="match status" value="1"/>
</dbReference>
<evidence type="ECO:0000313" key="6">
    <source>
        <dbReference type="EMBL" id="MDT0471194.1"/>
    </source>
</evidence>
<dbReference type="PANTHER" id="PTHR43712:SF2">
    <property type="entry name" value="O-METHYLTRANSFERASE CICE"/>
    <property type="match status" value="1"/>
</dbReference>
<dbReference type="RefSeq" id="WP_311634059.1">
    <property type="nucleotide sequence ID" value="NZ_JAVRFF010000003.1"/>
</dbReference>
<comment type="caution">
    <text evidence="6">The sequence shown here is derived from an EMBL/GenBank/DDBJ whole genome shotgun (WGS) entry which is preliminary data.</text>
</comment>
<dbReference type="InterPro" id="IPR012967">
    <property type="entry name" value="COMT_dimerisation"/>
</dbReference>
<dbReference type="InterPro" id="IPR036388">
    <property type="entry name" value="WH-like_DNA-bd_sf"/>
</dbReference>
<dbReference type="InterPro" id="IPR036390">
    <property type="entry name" value="WH_DNA-bd_sf"/>
</dbReference>
<feature type="domain" description="O-methyltransferase C-terminal" evidence="4">
    <location>
        <begin position="316"/>
        <end position="522"/>
    </location>
</feature>
<evidence type="ECO:0000256" key="1">
    <source>
        <dbReference type="ARBA" id="ARBA00022603"/>
    </source>
</evidence>
<accession>A0ABU2UDA1</accession>
<evidence type="ECO:0000259" key="5">
    <source>
        <dbReference type="Pfam" id="PF08100"/>
    </source>
</evidence>
<protein>
    <submittedName>
        <fullName evidence="6">Methyltransferase</fullName>
    </submittedName>
</protein>
<dbReference type="Gene3D" id="3.40.50.150">
    <property type="entry name" value="Vaccinia Virus protein VP39"/>
    <property type="match status" value="1"/>
</dbReference>
<name>A0ABU2UDA1_9ACTN</name>
<keyword evidence="7" id="KW-1185">Reference proteome</keyword>
<dbReference type="Pfam" id="PF00891">
    <property type="entry name" value="Methyltransf_2"/>
    <property type="match status" value="1"/>
</dbReference>
<gene>
    <name evidence="6" type="ORF">RM863_03470</name>
</gene>